<evidence type="ECO:0000256" key="4">
    <source>
        <dbReference type="ARBA" id="ARBA00023242"/>
    </source>
</evidence>
<organism evidence="6 7">
    <name type="scientific">Choanephora cucurbitarum</name>
    <dbReference type="NCBI Taxonomy" id="101091"/>
    <lineage>
        <taxon>Eukaryota</taxon>
        <taxon>Fungi</taxon>
        <taxon>Fungi incertae sedis</taxon>
        <taxon>Mucoromycota</taxon>
        <taxon>Mucoromycotina</taxon>
        <taxon>Mucoromycetes</taxon>
        <taxon>Mucorales</taxon>
        <taxon>Mucorineae</taxon>
        <taxon>Choanephoraceae</taxon>
        <taxon>Choanephoroideae</taxon>
        <taxon>Choanephora</taxon>
    </lineage>
</organism>
<comment type="caution">
    <text evidence="6">The sequence shown here is derived from an EMBL/GenBank/DDBJ whole genome shotgun (WGS) entry which is preliminary data.</text>
</comment>
<dbReference type="OrthoDB" id="18703at2759"/>
<evidence type="ECO:0000256" key="5">
    <source>
        <dbReference type="SAM" id="MobiDB-lite"/>
    </source>
</evidence>
<dbReference type="EMBL" id="LUGH01000453">
    <property type="protein sequence ID" value="OBZ84931.1"/>
    <property type="molecule type" value="Genomic_DNA"/>
</dbReference>
<evidence type="ECO:0000256" key="2">
    <source>
        <dbReference type="ARBA" id="ARBA00011022"/>
    </source>
</evidence>
<evidence type="ECO:0000313" key="6">
    <source>
        <dbReference type="EMBL" id="OBZ84931.1"/>
    </source>
</evidence>
<dbReference type="STRING" id="101091.A0A1C7N790"/>
<accession>A0A1C7N790</accession>
<evidence type="ECO:0000313" key="7">
    <source>
        <dbReference type="Proteomes" id="UP000093000"/>
    </source>
</evidence>
<dbReference type="InterPro" id="IPR028160">
    <property type="entry name" value="Slx9-like"/>
</dbReference>
<feature type="region of interest" description="Disordered" evidence="5">
    <location>
        <begin position="42"/>
        <end position="62"/>
    </location>
</feature>
<protein>
    <recommendedName>
        <fullName evidence="3">Ribosome biogenesis protein SLX9</fullName>
    </recommendedName>
</protein>
<dbReference type="PANTHER" id="PTHR31109">
    <property type="entry name" value="PROTEIN FAM207A"/>
    <property type="match status" value="1"/>
</dbReference>
<dbReference type="AlphaFoldDB" id="A0A1C7N790"/>
<proteinExistence type="inferred from homology"/>
<reference evidence="6 7" key="1">
    <citation type="submission" date="2016-03" db="EMBL/GenBank/DDBJ databases">
        <title>Choanephora cucurbitarum.</title>
        <authorList>
            <person name="Min B."/>
            <person name="Park H."/>
            <person name="Park J.-H."/>
            <person name="Shin H.-D."/>
            <person name="Choi I.-G."/>
        </authorList>
    </citation>
    <scope>NUCLEOTIDE SEQUENCE [LARGE SCALE GENOMIC DNA]</scope>
    <source>
        <strain evidence="6 7">KUS-F28377</strain>
    </source>
</reference>
<dbReference type="InParanoid" id="A0A1C7N790"/>
<evidence type="ECO:0000256" key="1">
    <source>
        <dbReference type="ARBA" id="ARBA00004604"/>
    </source>
</evidence>
<evidence type="ECO:0000256" key="3">
    <source>
        <dbReference type="ARBA" id="ARBA00021321"/>
    </source>
</evidence>
<dbReference type="GO" id="GO:0000462">
    <property type="term" value="P:maturation of SSU-rRNA from tricistronic rRNA transcript (SSU-rRNA, 5.8S rRNA, LSU-rRNA)"/>
    <property type="evidence" value="ECO:0007669"/>
    <property type="project" value="InterPro"/>
</dbReference>
<gene>
    <name evidence="6" type="primary">slx9</name>
    <name evidence="6" type="ORF">A0J61_07018</name>
</gene>
<sequence>MPKATRKSARKAETPLRQRKFAVAEKEVLERIVTEGDQISTVSAQSTMTTIKKDDKKKKRHESWLQKLDHAYAVKKKMQKKQNKSNNLKVNLENFSDALNDIQIKPKSLFASQATHGKKLKEPTQQEPAVPSNKIKSKKAKKQAELQEILRMQKVMQHGAFKQNPFDTIRQHVQNTFSS</sequence>
<dbReference type="Proteomes" id="UP000093000">
    <property type="component" value="Unassembled WGS sequence"/>
</dbReference>
<feature type="region of interest" description="Disordered" evidence="5">
    <location>
        <begin position="113"/>
        <end position="144"/>
    </location>
</feature>
<dbReference type="PANTHER" id="PTHR31109:SF2">
    <property type="entry name" value="RIBOSOME BIOGENESIS PROTEIN SLX9 HOMOLOG"/>
    <property type="match status" value="1"/>
</dbReference>
<keyword evidence="4" id="KW-0539">Nucleus</keyword>
<comment type="subcellular location">
    <subcellularLocation>
        <location evidence="1">Nucleus</location>
        <location evidence="1">Nucleolus</location>
    </subcellularLocation>
</comment>
<dbReference type="GO" id="GO:0030688">
    <property type="term" value="C:preribosome, small subunit precursor"/>
    <property type="evidence" value="ECO:0007669"/>
    <property type="project" value="InterPro"/>
</dbReference>
<dbReference type="FunCoup" id="A0A1C7N790">
    <property type="interactions" value="50"/>
</dbReference>
<comment type="similarity">
    <text evidence="2">Belongs to the SLX9 family.</text>
</comment>
<dbReference type="Pfam" id="PF15341">
    <property type="entry name" value="SLX9"/>
    <property type="match status" value="1"/>
</dbReference>
<dbReference type="GO" id="GO:0030686">
    <property type="term" value="C:90S preribosome"/>
    <property type="evidence" value="ECO:0007669"/>
    <property type="project" value="InterPro"/>
</dbReference>
<dbReference type="GO" id="GO:0005730">
    <property type="term" value="C:nucleolus"/>
    <property type="evidence" value="ECO:0007669"/>
    <property type="project" value="UniProtKB-SubCell"/>
</dbReference>
<keyword evidence="7" id="KW-1185">Reference proteome</keyword>
<name>A0A1C7N790_9FUNG</name>